<dbReference type="GO" id="GO:0004553">
    <property type="term" value="F:hydrolase activity, hydrolyzing O-glycosyl compounds"/>
    <property type="evidence" value="ECO:0007669"/>
    <property type="project" value="InterPro"/>
</dbReference>
<dbReference type="InterPro" id="IPR017853">
    <property type="entry name" value="GH"/>
</dbReference>
<gene>
    <name evidence="7" type="ORF">KI387_024856</name>
</gene>
<dbReference type="PROSITE" id="PS00659">
    <property type="entry name" value="GLYCOSYL_HYDROL_F5"/>
    <property type="match status" value="1"/>
</dbReference>
<dbReference type="PANTHER" id="PTHR10551">
    <property type="entry name" value="FASCIN"/>
    <property type="match status" value="1"/>
</dbReference>
<dbReference type="InterPro" id="IPR001547">
    <property type="entry name" value="Glyco_hydro_5"/>
</dbReference>
<evidence type="ECO:0008006" key="9">
    <source>
        <dbReference type="Google" id="ProtNLM"/>
    </source>
</evidence>
<evidence type="ECO:0000259" key="6">
    <source>
        <dbReference type="Pfam" id="PF25490"/>
    </source>
</evidence>
<dbReference type="InterPro" id="IPR057232">
    <property type="entry name" value="DUF7910"/>
</dbReference>
<evidence type="ECO:0000313" key="8">
    <source>
        <dbReference type="Proteomes" id="UP000824469"/>
    </source>
</evidence>
<reference evidence="7 8" key="1">
    <citation type="journal article" date="2021" name="Nat. Plants">
        <title>The Taxus genome provides insights into paclitaxel biosynthesis.</title>
        <authorList>
            <person name="Xiong X."/>
            <person name="Gou J."/>
            <person name="Liao Q."/>
            <person name="Li Y."/>
            <person name="Zhou Q."/>
            <person name="Bi G."/>
            <person name="Li C."/>
            <person name="Du R."/>
            <person name="Wang X."/>
            <person name="Sun T."/>
            <person name="Guo L."/>
            <person name="Liang H."/>
            <person name="Lu P."/>
            <person name="Wu Y."/>
            <person name="Zhang Z."/>
            <person name="Ro D.K."/>
            <person name="Shang Y."/>
            <person name="Huang S."/>
            <person name="Yan J."/>
        </authorList>
    </citation>
    <scope>NUCLEOTIDE SEQUENCE [LARGE SCALE GENOMIC DNA]</scope>
    <source>
        <strain evidence="7">Ta-2019</strain>
    </source>
</reference>
<dbReference type="InterPro" id="IPR008999">
    <property type="entry name" value="Actin-crosslinking"/>
</dbReference>
<evidence type="ECO:0000256" key="4">
    <source>
        <dbReference type="RuleBase" id="RU361153"/>
    </source>
</evidence>
<keyword evidence="3 4" id="KW-0326">Glycosidase</keyword>
<feature type="domain" description="Glycoside hydrolase family 5" evidence="5">
    <location>
        <begin position="204"/>
        <end position="466"/>
    </location>
</feature>
<dbReference type="InterPro" id="IPR018087">
    <property type="entry name" value="Glyco_hydro_5_CS"/>
</dbReference>
<dbReference type="Gene3D" id="3.20.20.80">
    <property type="entry name" value="Glycosidases"/>
    <property type="match status" value="2"/>
</dbReference>
<dbReference type="Gene3D" id="2.80.10.50">
    <property type="match status" value="1"/>
</dbReference>
<dbReference type="GO" id="GO:0051017">
    <property type="term" value="P:actin filament bundle assembly"/>
    <property type="evidence" value="ECO:0007669"/>
    <property type="project" value="TreeGrafter"/>
</dbReference>
<dbReference type="Proteomes" id="UP000824469">
    <property type="component" value="Unassembled WGS sequence"/>
</dbReference>
<evidence type="ECO:0000256" key="2">
    <source>
        <dbReference type="ARBA" id="ARBA00022801"/>
    </source>
</evidence>
<dbReference type="AlphaFoldDB" id="A0AA38G8C6"/>
<keyword evidence="2 4" id="KW-0378">Hydrolase</keyword>
<evidence type="ECO:0000256" key="3">
    <source>
        <dbReference type="ARBA" id="ARBA00023295"/>
    </source>
</evidence>
<dbReference type="GO" id="GO:0016477">
    <property type="term" value="P:cell migration"/>
    <property type="evidence" value="ECO:0007669"/>
    <property type="project" value="TreeGrafter"/>
</dbReference>
<sequence>RRKLEVSPKVRAVNLGGWLVVEGWIKPTLFDDIKDNDLLDGTRVQFKSLKLNMYISAEYGGGYGVVVDRDANSTWETFKLWRVSDGTYQLKVFGDQFLTAENGGGGNVSARADSPGDWQTFHIVRHHKHHNRVHIRVFNGMYVQAQSEEQLTADYQGEPGWNDNAATFQMNIVANDLHGDYQLANGYGPKKAKSVYDNHRSSFITEKDFDLLSKNGINTVRIPVGWWIAYDPNPPAPFIGGSLQALDNAFTWAQNHGIRVIVDLHAAPGSQNGMEHSASRDGSANWANSSQNIYQSLAVIDFLASRYGNNSMLLGIELLNEPLVTTVSLDLLVTYYTSGYKAVRKHSPTAYVIMCQRIGKADPHELYQTNDLFSNIVVDVHYYNLFDSYYDNLTAQENIDFILKNRQPELLALNSANGPLIFIGEWTNEWKVKGASRSDYQRFGDAQLEVYEQASFGWSYWTLKNKEKHWDFEWNVKKKYLKS</sequence>
<keyword evidence="8" id="KW-1185">Reference proteome</keyword>
<dbReference type="InterPro" id="IPR010431">
    <property type="entry name" value="Fascin"/>
</dbReference>
<dbReference type="Pfam" id="PF00150">
    <property type="entry name" value="Cellulase"/>
    <property type="match status" value="1"/>
</dbReference>
<feature type="domain" description="DUF7910" evidence="6">
    <location>
        <begin position="36"/>
        <end position="173"/>
    </location>
</feature>
<dbReference type="SUPFAM" id="SSF51445">
    <property type="entry name" value="(Trans)glycosidases"/>
    <property type="match status" value="1"/>
</dbReference>
<dbReference type="GO" id="GO:0007163">
    <property type="term" value="P:establishment or maintenance of cell polarity"/>
    <property type="evidence" value="ECO:0007669"/>
    <property type="project" value="TreeGrafter"/>
</dbReference>
<dbReference type="GO" id="GO:0015629">
    <property type="term" value="C:actin cytoskeleton"/>
    <property type="evidence" value="ECO:0007669"/>
    <property type="project" value="TreeGrafter"/>
</dbReference>
<evidence type="ECO:0000256" key="1">
    <source>
        <dbReference type="ARBA" id="ARBA00005641"/>
    </source>
</evidence>
<dbReference type="GO" id="GO:0005737">
    <property type="term" value="C:cytoplasm"/>
    <property type="evidence" value="ECO:0007669"/>
    <property type="project" value="TreeGrafter"/>
</dbReference>
<dbReference type="Pfam" id="PF25490">
    <property type="entry name" value="DUF7910"/>
    <property type="match status" value="1"/>
</dbReference>
<dbReference type="OMA" id="NTERYQV"/>
<feature type="non-terminal residue" evidence="7">
    <location>
        <position position="1"/>
    </location>
</feature>
<dbReference type="EMBL" id="JAHRHJ020000005">
    <property type="protein sequence ID" value="KAH9316229.1"/>
    <property type="molecule type" value="Genomic_DNA"/>
</dbReference>
<dbReference type="SUPFAM" id="SSF50405">
    <property type="entry name" value="Actin-crosslinking proteins"/>
    <property type="match status" value="1"/>
</dbReference>
<protein>
    <recommendedName>
        <fullName evidence="9">Mannan endo-1,4-beta-mannosidase</fullName>
    </recommendedName>
</protein>
<dbReference type="CDD" id="cd00257">
    <property type="entry name" value="beta-trefoil_FSCN-like"/>
    <property type="match status" value="1"/>
</dbReference>
<accession>A0AA38G8C6</accession>
<proteinExistence type="inferred from homology"/>
<name>A0AA38G8C6_TAXCH</name>
<comment type="caution">
    <text evidence="7">The sequence shown here is derived from an EMBL/GenBank/DDBJ whole genome shotgun (WGS) entry which is preliminary data.</text>
</comment>
<dbReference type="GO" id="GO:0051015">
    <property type="term" value="F:actin filament binding"/>
    <property type="evidence" value="ECO:0007669"/>
    <property type="project" value="InterPro"/>
</dbReference>
<organism evidence="7 8">
    <name type="scientific">Taxus chinensis</name>
    <name type="common">Chinese yew</name>
    <name type="synonym">Taxus wallichiana var. chinensis</name>
    <dbReference type="NCBI Taxonomy" id="29808"/>
    <lineage>
        <taxon>Eukaryota</taxon>
        <taxon>Viridiplantae</taxon>
        <taxon>Streptophyta</taxon>
        <taxon>Embryophyta</taxon>
        <taxon>Tracheophyta</taxon>
        <taxon>Spermatophyta</taxon>
        <taxon>Pinopsida</taxon>
        <taxon>Pinidae</taxon>
        <taxon>Conifers II</taxon>
        <taxon>Cupressales</taxon>
        <taxon>Taxaceae</taxon>
        <taxon>Taxus</taxon>
    </lineage>
</organism>
<evidence type="ECO:0000313" key="7">
    <source>
        <dbReference type="EMBL" id="KAH9316229.1"/>
    </source>
</evidence>
<dbReference type="GO" id="GO:0000272">
    <property type="term" value="P:polysaccharide catabolic process"/>
    <property type="evidence" value="ECO:0007669"/>
    <property type="project" value="InterPro"/>
</dbReference>
<comment type="similarity">
    <text evidence="1 4">Belongs to the glycosyl hydrolase 5 (cellulase A) family.</text>
</comment>
<dbReference type="PANTHER" id="PTHR10551:SF9">
    <property type="entry name" value="FASCIN-2"/>
    <property type="match status" value="1"/>
</dbReference>
<feature type="non-terminal residue" evidence="7">
    <location>
        <position position="483"/>
    </location>
</feature>
<evidence type="ECO:0000259" key="5">
    <source>
        <dbReference type="Pfam" id="PF00150"/>
    </source>
</evidence>